<accession>A0A0C9Y318</accession>
<reference evidence="1 2" key="1">
    <citation type="submission" date="2014-04" db="EMBL/GenBank/DDBJ databases">
        <authorList>
            <consortium name="DOE Joint Genome Institute"/>
            <person name="Kuo A."/>
            <person name="Kohler A."/>
            <person name="Nagy L.G."/>
            <person name="Floudas D."/>
            <person name="Copeland A."/>
            <person name="Barry K.W."/>
            <person name="Cichocki N."/>
            <person name="Veneault-Fourrey C."/>
            <person name="LaButti K."/>
            <person name="Lindquist E.A."/>
            <person name="Lipzen A."/>
            <person name="Lundell T."/>
            <person name="Morin E."/>
            <person name="Murat C."/>
            <person name="Sun H."/>
            <person name="Tunlid A."/>
            <person name="Henrissat B."/>
            <person name="Grigoriev I.V."/>
            <person name="Hibbett D.S."/>
            <person name="Martin F."/>
            <person name="Nordberg H.P."/>
            <person name="Cantor M.N."/>
            <person name="Hua S.X."/>
        </authorList>
    </citation>
    <scope>NUCLEOTIDE SEQUENCE [LARGE SCALE GENOMIC DNA]</scope>
    <source>
        <strain evidence="1 2">LaAM-08-1</strain>
    </source>
</reference>
<dbReference type="EMBL" id="KN838592">
    <property type="protein sequence ID" value="KIK02483.1"/>
    <property type="molecule type" value="Genomic_DNA"/>
</dbReference>
<protein>
    <submittedName>
        <fullName evidence="1">Uncharacterized protein</fullName>
    </submittedName>
</protein>
<proteinExistence type="predicted"/>
<name>A0A0C9Y318_9AGAR</name>
<evidence type="ECO:0000313" key="1">
    <source>
        <dbReference type="EMBL" id="KIK02483.1"/>
    </source>
</evidence>
<keyword evidence="2" id="KW-1185">Reference proteome</keyword>
<sequence>MIHLRAVRSSERFQVNRDMKSARDVLYGIMLPCQESTINYAVGWDGVVWGKYDGVE</sequence>
<reference evidence="2" key="2">
    <citation type="submission" date="2015-01" db="EMBL/GenBank/DDBJ databases">
        <title>Evolutionary Origins and Diversification of the Mycorrhizal Mutualists.</title>
        <authorList>
            <consortium name="DOE Joint Genome Institute"/>
            <consortium name="Mycorrhizal Genomics Consortium"/>
            <person name="Kohler A."/>
            <person name="Kuo A."/>
            <person name="Nagy L.G."/>
            <person name="Floudas D."/>
            <person name="Copeland A."/>
            <person name="Barry K.W."/>
            <person name="Cichocki N."/>
            <person name="Veneault-Fourrey C."/>
            <person name="LaButti K."/>
            <person name="Lindquist E.A."/>
            <person name="Lipzen A."/>
            <person name="Lundell T."/>
            <person name="Morin E."/>
            <person name="Murat C."/>
            <person name="Riley R."/>
            <person name="Ohm R."/>
            <person name="Sun H."/>
            <person name="Tunlid A."/>
            <person name="Henrissat B."/>
            <person name="Grigoriev I.V."/>
            <person name="Hibbett D.S."/>
            <person name="Martin F."/>
        </authorList>
    </citation>
    <scope>NUCLEOTIDE SEQUENCE [LARGE SCALE GENOMIC DNA]</scope>
    <source>
        <strain evidence="2">LaAM-08-1</strain>
    </source>
</reference>
<dbReference type="AlphaFoldDB" id="A0A0C9Y318"/>
<dbReference type="Proteomes" id="UP000054477">
    <property type="component" value="Unassembled WGS sequence"/>
</dbReference>
<dbReference type="HOGENOM" id="CLU_3014535_0_0_1"/>
<evidence type="ECO:0000313" key="2">
    <source>
        <dbReference type="Proteomes" id="UP000054477"/>
    </source>
</evidence>
<organism evidence="1 2">
    <name type="scientific">Laccaria amethystina LaAM-08-1</name>
    <dbReference type="NCBI Taxonomy" id="1095629"/>
    <lineage>
        <taxon>Eukaryota</taxon>
        <taxon>Fungi</taxon>
        <taxon>Dikarya</taxon>
        <taxon>Basidiomycota</taxon>
        <taxon>Agaricomycotina</taxon>
        <taxon>Agaricomycetes</taxon>
        <taxon>Agaricomycetidae</taxon>
        <taxon>Agaricales</taxon>
        <taxon>Agaricineae</taxon>
        <taxon>Hydnangiaceae</taxon>
        <taxon>Laccaria</taxon>
    </lineage>
</organism>
<gene>
    <name evidence="1" type="ORF">K443DRAFT_517831</name>
</gene>